<feature type="region of interest" description="Disordered" evidence="1">
    <location>
        <begin position="98"/>
        <end position="119"/>
    </location>
</feature>
<dbReference type="GO" id="GO:0003677">
    <property type="term" value="F:DNA binding"/>
    <property type="evidence" value="ECO:0007669"/>
    <property type="project" value="InterPro"/>
</dbReference>
<sequence length="119" mass="12289">MAADWLALLAAEASRTTIAATARRLGYSRTAVSLALAGKYPGGTDKLAATVQRVLGGATCPYLGRTVTAAECAANSGEMPTSSPAALRLWRACQTCPHKPGVHSHTKPRPEAAGKEQTA</sequence>
<dbReference type="OrthoDB" id="5460170at2"/>
<evidence type="ECO:0000313" key="3">
    <source>
        <dbReference type="Proteomes" id="UP000293296"/>
    </source>
</evidence>
<feature type="compositionally biased region" description="Basic and acidic residues" evidence="1">
    <location>
        <begin position="108"/>
        <end position="119"/>
    </location>
</feature>
<dbReference type="Proteomes" id="UP000293296">
    <property type="component" value="Chromosome"/>
</dbReference>
<keyword evidence="3" id="KW-1185">Reference proteome</keyword>
<proteinExistence type="predicted"/>
<organism evidence="2 3">
    <name type="scientific">Solidesulfovibrio carbinolicus</name>
    <dbReference type="NCBI Taxonomy" id="296842"/>
    <lineage>
        <taxon>Bacteria</taxon>
        <taxon>Pseudomonadati</taxon>
        <taxon>Thermodesulfobacteriota</taxon>
        <taxon>Desulfovibrionia</taxon>
        <taxon>Desulfovibrionales</taxon>
        <taxon>Desulfovibrionaceae</taxon>
        <taxon>Solidesulfovibrio</taxon>
    </lineage>
</organism>
<accession>A0A4P6HIS0</accession>
<dbReference type="AlphaFoldDB" id="A0A4P6HIS0"/>
<name>A0A4P6HIS0_9BACT</name>
<dbReference type="Gene3D" id="1.10.260.40">
    <property type="entry name" value="lambda repressor-like DNA-binding domains"/>
    <property type="match status" value="1"/>
</dbReference>
<evidence type="ECO:0000313" key="2">
    <source>
        <dbReference type="EMBL" id="QAZ67053.1"/>
    </source>
</evidence>
<dbReference type="InterPro" id="IPR010982">
    <property type="entry name" value="Lambda_DNA-bd_dom_sf"/>
</dbReference>
<dbReference type="RefSeq" id="WP_129351249.1">
    <property type="nucleotide sequence ID" value="NZ_CP026538.1"/>
</dbReference>
<evidence type="ECO:0000256" key="1">
    <source>
        <dbReference type="SAM" id="MobiDB-lite"/>
    </source>
</evidence>
<reference evidence="2 3" key="1">
    <citation type="submission" date="2018-02" db="EMBL/GenBank/DDBJ databases">
        <title>Genome sequence of Desulfovibrio carbinolicus DSM 3852.</title>
        <authorList>
            <person name="Wilbanks E."/>
            <person name="Skennerton C.T."/>
            <person name="Orphan V.J."/>
        </authorList>
    </citation>
    <scope>NUCLEOTIDE SEQUENCE [LARGE SCALE GENOMIC DNA]</scope>
    <source>
        <strain evidence="2 3">DSM 3852</strain>
    </source>
</reference>
<dbReference type="KEGG" id="dcb:C3Y92_07345"/>
<gene>
    <name evidence="2" type="ORF">C3Y92_07345</name>
</gene>
<protein>
    <submittedName>
        <fullName evidence="2">LacI family transcriptional regulator</fullName>
    </submittedName>
</protein>
<dbReference type="EMBL" id="CP026538">
    <property type="protein sequence ID" value="QAZ67053.1"/>
    <property type="molecule type" value="Genomic_DNA"/>
</dbReference>